<dbReference type="Proteomes" id="UP000235616">
    <property type="component" value="Unassembled WGS sequence"/>
</dbReference>
<evidence type="ECO:0000259" key="5">
    <source>
        <dbReference type="PROSITE" id="PS50931"/>
    </source>
</evidence>
<dbReference type="PANTHER" id="PTHR30537">
    <property type="entry name" value="HTH-TYPE TRANSCRIPTIONAL REGULATOR"/>
    <property type="match status" value="1"/>
</dbReference>
<dbReference type="InterPro" id="IPR058163">
    <property type="entry name" value="LysR-type_TF_proteobact-type"/>
</dbReference>
<evidence type="ECO:0000256" key="2">
    <source>
        <dbReference type="ARBA" id="ARBA00023015"/>
    </source>
</evidence>
<dbReference type="AlphaFoldDB" id="A0A2N7VX86"/>
<dbReference type="RefSeq" id="WP_102644830.1">
    <property type="nucleotide sequence ID" value="NZ_PNYA01000005.1"/>
</dbReference>
<dbReference type="Gene3D" id="1.10.10.10">
    <property type="entry name" value="Winged helix-like DNA-binding domain superfamily/Winged helix DNA-binding domain"/>
    <property type="match status" value="1"/>
</dbReference>
<name>A0A2N7VX86_9BURK</name>
<dbReference type="InterPro" id="IPR000847">
    <property type="entry name" value="LysR_HTH_N"/>
</dbReference>
<dbReference type="SUPFAM" id="SSF46785">
    <property type="entry name" value="Winged helix' DNA-binding domain"/>
    <property type="match status" value="1"/>
</dbReference>
<dbReference type="InterPro" id="IPR036388">
    <property type="entry name" value="WH-like_DNA-bd_sf"/>
</dbReference>
<dbReference type="GO" id="GO:0003677">
    <property type="term" value="F:DNA binding"/>
    <property type="evidence" value="ECO:0007669"/>
    <property type="project" value="UniProtKB-KW"/>
</dbReference>
<keyword evidence="3" id="KW-0238">DNA-binding</keyword>
<dbReference type="Pfam" id="PF03466">
    <property type="entry name" value="LysR_substrate"/>
    <property type="match status" value="1"/>
</dbReference>
<evidence type="ECO:0000313" key="6">
    <source>
        <dbReference type="EMBL" id="PMS21766.1"/>
    </source>
</evidence>
<proteinExistence type="inferred from homology"/>
<reference evidence="6 7" key="1">
    <citation type="submission" date="2018-01" db="EMBL/GenBank/DDBJ databases">
        <title>Whole genome analyses suggest that Burkholderia sensu lato contains two further novel genera in the rhizoxinica-symbiotica group Mycetohabitans gen. nov., and Trinickia gen. nov.: implications for the evolution of diazotrophy and nodulation in the Burkholderiaceae.</title>
        <authorList>
            <person name="Estrada-de los Santos P."/>
            <person name="Palmer M."/>
            <person name="Chavez-Ramirez B."/>
            <person name="Beukes C."/>
            <person name="Steenkamp E.T."/>
            <person name="Hirsch A.M."/>
            <person name="Manyaka P."/>
            <person name="Maluk M."/>
            <person name="Lafos M."/>
            <person name="Crook M."/>
            <person name="Gross E."/>
            <person name="Simon M.F."/>
            <person name="Bueno dos Reis Junior F."/>
            <person name="Poole P.S."/>
            <person name="Venter S.N."/>
            <person name="James E.K."/>
        </authorList>
    </citation>
    <scope>NUCLEOTIDE SEQUENCE [LARGE SCALE GENOMIC DNA]</scope>
    <source>
        <strain evidence="6 7">GIMN1.004</strain>
    </source>
</reference>
<comment type="caution">
    <text evidence="6">The sequence shown here is derived from an EMBL/GenBank/DDBJ whole genome shotgun (WGS) entry which is preliminary data.</text>
</comment>
<evidence type="ECO:0000256" key="3">
    <source>
        <dbReference type="ARBA" id="ARBA00023125"/>
    </source>
</evidence>
<keyword evidence="4" id="KW-0804">Transcription</keyword>
<dbReference type="EMBL" id="PNYA01000005">
    <property type="protein sequence ID" value="PMS21766.1"/>
    <property type="molecule type" value="Genomic_DNA"/>
</dbReference>
<feature type="domain" description="HTH lysR-type" evidence="5">
    <location>
        <begin position="1"/>
        <end position="59"/>
    </location>
</feature>
<accession>A0A2N7VX86</accession>
<sequence length="332" mass="36113">MDVVRSMKIFIAVAEAGSFTGAALEIDATTGYVSRTVAELESRLRTRLLNRTTRRIALTQAGERYLSRCRDILASIEAAESEASQAHATPSGTLRVHAMASIGQNYVVPAVAAYQRLYPDVAVDLTLSQNVPDLLEDGYDVVLRVSPDKLPDSNYICHELGTVRGILCASPAYLAKHGTPKTVDDLARHPRLQVALSVFPSDHWRLIGPDGQCDVPLPVHRFKVNVPDAMAVALHEGMGIGALPTLAARASLRTGALVRVLPDYYLQALDIYAIYASRQYVDAKIKTWVECVRASIADALIEDARLTGHYDERRETHIDAAKTSAAPAATRG</sequence>
<dbReference type="OrthoDB" id="9786526at2"/>
<comment type="similarity">
    <text evidence="1">Belongs to the LysR transcriptional regulatory family.</text>
</comment>
<keyword evidence="7" id="KW-1185">Reference proteome</keyword>
<evidence type="ECO:0000313" key="7">
    <source>
        <dbReference type="Proteomes" id="UP000235616"/>
    </source>
</evidence>
<dbReference type="Pfam" id="PF00126">
    <property type="entry name" value="HTH_1"/>
    <property type="match status" value="1"/>
</dbReference>
<dbReference type="CDD" id="cd08422">
    <property type="entry name" value="PBP2_CrgA_like"/>
    <property type="match status" value="1"/>
</dbReference>
<dbReference type="FunFam" id="1.10.10.10:FF:000001">
    <property type="entry name" value="LysR family transcriptional regulator"/>
    <property type="match status" value="1"/>
</dbReference>
<organism evidence="6 7">
    <name type="scientific">Trinickia dabaoshanensis</name>
    <dbReference type="NCBI Taxonomy" id="564714"/>
    <lineage>
        <taxon>Bacteria</taxon>
        <taxon>Pseudomonadati</taxon>
        <taxon>Pseudomonadota</taxon>
        <taxon>Betaproteobacteria</taxon>
        <taxon>Burkholderiales</taxon>
        <taxon>Burkholderiaceae</taxon>
        <taxon>Trinickia</taxon>
    </lineage>
</organism>
<evidence type="ECO:0000256" key="1">
    <source>
        <dbReference type="ARBA" id="ARBA00009437"/>
    </source>
</evidence>
<evidence type="ECO:0000256" key="4">
    <source>
        <dbReference type="ARBA" id="ARBA00023163"/>
    </source>
</evidence>
<dbReference type="SUPFAM" id="SSF53850">
    <property type="entry name" value="Periplasmic binding protein-like II"/>
    <property type="match status" value="1"/>
</dbReference>
<dbReference type="Gene3D" id="3.40.190.290">
    <property type="match status" value="1"/>
</dbReference>
<dbReference type="InterPro" id="IPR005119">
    <property type="entry name" value="LysR_subst-bd"/>
</dbReference>
<dbReference type="GO" id="GO:0003700">
    <property type="term" value="F:DNA-binding transcription factor activity"/>
    <property type="evidence" value="ECO:0007669"/>
    <property type="project" value="InterPro"/>
</dbReference>
<protein>
    <submittedName>
        <fullName evidence="6">LysR family transcriptional regulator</fullName>
    </submittedName>
</protein>
<keyword evidence="2" id="KW-0805">Transcription regulation</keyword>
<gene>
    <name evidence="6" type="ORF">C0Z18_07475</name>
</gene>
<dbReference type="PROSITE" id="PS50931">
    <property type="entry name" value="HTH_LYSR"/>
    <property type="match status" value="1"/>
</dbReference>
<dbReference type="PANTHER" id="PTHR30537:SF5">
    <property type="entry name" value="HTH-TYPE TRANSCRIPTIONAL ACTIVATOR TTDR-RELATED"/>
    <property type="match status" value="1"/>
</dbReference>
<dbReference type="InterPro" id="IPR036390">
    <property type="entry name" value="WH_DNA-bd_sf"/>
</dbReference>